<dbReference type="Gene3D" id="1.10.357.10">
    <property type="entry name" value="Tetracycline Repressor, domain 2"/>
    <property type="match status" value="1"/>
</dbReference>
<reference evidence="6 7" key="1">
    <citation type="submission" date="2019-02" db="EMBL/GenBank/DDBJ databases">
        <title>Deep-cultivation of Planctomycetes and their phenomic and genomic characterization uncovers novel biology.</title>
        <authorList>
            <person name="Wiegand S."/>
            <person name="Jogler M."/>
            <person name="Boedeker C."/>
            <person name="Pinto D."/>
            <person name="Vollmers J."/>
            <person name="Rivas-Marin E."/>
            <person name="Kohn T."/>
            <person name="Peeters S.H."/>
            <person name="Heuer A."/>
            <person name="Rast P."/>
            <person name="Oberbeckmann S."/>
            <person name="Bunk B."/>
            <person name="Jeske O."/>
            <person name="Meyerdierks A."/>
            <person name="Storesund J.E."/>
            <person name="Kallscheuer N."/>
            <person name="Luecker S."/>
            <person name="Lage O.M."/>
            <person name="Pohl T."/>
            <person name="Merkel B.J."/>
            <person name="Hornburger P."/>
            <person name="Mueller R.-W."/>
            <person name="Bruemmer F."/>
            <person name="Labrenz M."/>
            <person name="Spormann A.M."/>
            <person name="Op den Camp H."/>
            <person name="Overmann J."/>
            <person name="Amann R."/>
            <person name="Jetten M.S.M."/>
            <person name="Mascher T."/>
            <person name="Medema M.H."/>
            <person name="Devos D.P."/>
            <person name="Kaster A.-K."/>
            <person name="Ovreas L."/>
            <person name="Rohde M."/>
            <person name="Galperin M.Y."/>
            <person name="Jogler C."/>
        </authorList>
    </citation>
    <scope>NUCLEOTIDE SEQUENCE [LARGE SCALE GENOMIC DNA]</scope>
    <source>
        <strain evidence="6 7">Mal52</strain>
    </source>
</reference>
<keyword evidence="7" id="KW-1185">Reference proteome</keyword>
<accession>A0A517ZME1</accession>
<sequence>MEILTRKQREIQKREADILSLSRPMLIEGGYHGLNMDRIATELEYSKGTIYKHFSCKEEIIIALAIETQEKRSEFFSRAAAFQGRSRERLTAIGVAGELFVRLFPDHFAVEQIINSRSIWEKTSHNRRELMQVAEGKCMHLVSGIVRDGVDCGDVVLPAKTTPEELVFGLWSLTFGAYSILSTGESLTNLGVEDPFRSVRTNVHHILNGIGWRPLSSEHDYDAVAEKITHEIFAEEFQSVLG</sequence>
<feature type="domain" description="HTH tetR-type" evidence="5">
    <location>
        <begin position="12"/>
        <end position="72"/>
    </location>
</feature>
<dbReference type="InterPro" id="IPR050109">
    <property type="entry name" value="HTH-type_TetR-like_transc_reg"/>
</dbReference>
<dbReference type="KEGG" id="sdyn:Mal52_21120"/>
<evidence type="ECO:0000256" key="1">
    <source>
        <dbReference type="ARBA" id="ARBA00023015"/>
    </source>
</evidence>
<dbReference type="AlphaFoldDB" id="A0A517ZME1"/>
<keyword evidence="2 4" id="KW-0238">DNA-binding</keyword>
<dbReference type="GO" id="GO:0000976">
    <property type="term" value="F:transcription cis-regulatory region binding"/>
    <property type="evidence" value="ECO:0007669"/>
    <property type="project" value="TreeGrafter"/>
</dbReference>
<dbReference type="PANTHER" id="PTHR30055:SF234">
    <property type="entry name" value="HTH-TYPE TRANSCRIPTIONAL REGULATOR BETI"/>
    <property type="match status" value="1"/>
</dbReference>
<dbReference type="SUPFAM" id="SSF46689">
    <property type="entry name" value="Homeodomain-like"/>
    <property type="match status" value="1"/>
</dbReference>
<evidence type="ECO:0000313" key="7">
    <source>
        <dbReference type="Proteomes" id="UP000319383"/>
    </source>
</evidence>
<dbReference type="RefSeq" id="WP_145375831.1">
    <property type="nucleotide sequence ID" value="NZ_CAXBED010000141.1"/>
</dbReference>
<protein>
    <submittedName>
        <fullName evidence="6">Bacterial regulatory protein, tetR family</fullName>
    </submittedName>
</protein>
<dbReference type="PROSITE" id="PS50977">
    <property type="entry name" value="HTH_TETR_2"/>
    <property type="match status" value="1"/>
</dbReference>
<keyword evidence="3" id="KW-0804">Transcription</keyword>
<dbReference type="OrthoDB" id="9814200at2"/>
<dbReference type="PRINTS" id="PR00455">
    <property type="entry name" value="HTHTETR"/>
</dbReference>
<dbReference type="InterPro" id="IPR001647">
    <property type="entry name" value="HTH_TetR"/>
</dbReference>
<organism evidence="6 7">
    <name type="scientific">Symmachiella dynata</name>
    <dbReference type="NCBI Taxonomy" id="2527995"/>
    <lineage>
        <taxon>Bacteria</taxon>
        <taxon>Pseudomonadati</taxon>
        <taxon>Planctomycetota</taxon>
        <taxon>Planctomycetia</taxon>
        <taxon>Planctomycetales</taxon>
        <taxon>Planctomycetaceae</taxon>
        <taxon>Symmachiella</taxon>
    </lineage>
</organism>
<dbReference type="GO" id="GO:0003700">
    <property type="term" value="F:DNA-binding transcription factor activity"/>
    <property type="evidence" value="ECO:0007669"/>
    <property type="project" value="TreeGrafter"/>
</dbReference>
<evidence type="ECO:0000256" key="3">
    <source>
        <dbReference type="ARBA" id="ARBA00023163"/>
    </source>
</evidence>
<dbReference type="Proteomes" id="UP000319383">
    <property type="component" value="Chromosome"/>
</dbReference>
<gene>
    <name evidence="6" type="ORF">Mal52_21120</name>
</gene>
<name>A0A517ZME1_9PLAN</name>
<dbReference type="InterPro" id="IPR009057">
    <property type="entry name" value="Homeodomain-like_sf"/>
</dbReference>
<evidence type="ECO:0000313" key="6">
    <source>
        <dbReference type="EMBL" id="QDU43636.1"/>
    </source>
</evidence>
<evidence type="ECO:0000256" key="2">
    <source>
        <dbReference type="ARBA" id="ARBA00023125"/>
    </source>
</evidence>
<dbReference type="Pfam" id="PF00440">
    <property type="entry name" value="TetR_N"/>
    <property type="match status" value="1"/>
</dbReference>
<feature type="DNA-binding region" description="H-T-H motif" evidence="4">
    <location>
        <begin position="35"/>
        <end position="54"/>
    </location>
</feature>
<dbReference type="EMBL" id="CP036276">
    <property type="protein sequence ID" value="QDU43636.1"/>
    <property type="molecule type" value="Genomic_DNA"/>
</dbReference>
<keyword evidence="1" id="KW-0805">Transcription regulation</keyword>
<proteinExistence type="predicted"/>
<dbReference type="PANTHER" id="PTHR30055">
    <property type="entry name" value="HTH-TYPE TRANSCRIPTIONAL REGULATOR RUTR"/>
    <property type="match status" value="1"/>
</dbReference>
<evidence type="ECO:0000259" key="5">
    <source>
        <dbReference type="PROSITE" id="PS50977"/>
    </source>
</evidence>
<evidence type="ECO:0000256" key="4">
    <source>
        <dbReference type="PROSITE-ProRule" id="PRU00335"/>
    </source>
</evidence>